<feature type="domain" description="Post-SET" evidence="9">
    <location>
        <begin position="234"/>
        <end position="250"/>
    </location>
</feature>
<dbReference type="GO" id="GO:0046872">
    <property type="term" value="F:metal ion binding"/>
    <property type="evidence" value="ECO:0007669"/>
    <property type="project" value="UniProtKB-KW"/>
</dbReference>
<dbReference type="Pfam" id="PF00856">
    <property type="entry name" value="SET"/>
    <property type="match status" value="1"/>
</dbReference>
<evidence type="ECO:0000256" key="3">
    <source>
        <dbReference type="ARBA" id="ARBA00022603"/>
    </source>
</evidence>
<dbReference type="EMBL" id="CAXLJL010000123">
    <property type="protein sequence ID" value="CAL5132321.1"/>
    <property type="molecule type" value="Genomic_DNA"/>
</dbReference>
<keyword evidence="2" id="KW-0158">Chromosome</keyword>
<organism evidence="10 11">
    <name type="scientific">Calicophoron daubneyi</name>
    <name type="common">Rumen fluke</name>
    <name type="synonym">Paramphistomum daubneyi</name>
    <dbReference type="NCBI Taxonomy" id="300641"/>
    <lineage>
        <taxon>Eukaryota</taxon>
        <taxon>Metazoa</taxon>
        <taxon>Spiralia</taxon>
        <taxon>Lophotrochozoa</taxon>
        <taxon>Platyhelminthes</taxon>
        <taxon>Trematoda</taxon>
        <taxon>Digenea</taxon>
        <taxon>Plagiorchiida</taxon>
        <taxon>Pronocephalata</taxon>
        <taxon>Paramphistomoidea</taxon>
        <taxon>Paramphistomidae</taxon>
        <taxon>Calicophoron</taxon>
    </lineage>
</organism>
<proteinExistence type="predicted"/>
<dbReference type="PROSITE" id="PS50280">
    <property type="entry name" value="SET"/>
    <property type="match status" value="1"/>
</dbReference>
<sequence length="253" mass="27613">MELIFHEDIPLDLVVEQIAGCGCIHCSNERTRCSCLSQFGDSYSPSGLLTDFTRPVLECNTCCLCDSDCANRVMQRFLTCFKPVQGRLIPEVLRESSDCVISGRGLLTTRDVVSGELVCVYFGEVVPYAEACVREAQQRSNFGCTYVLIMRTYIGDSLFSETCIDGDAPLPPSNLKCAASLINHSCDPNLTIVPVYVDNMIPYAALFANKSIACGTEVTYNYSDCVPARNVQLSTVPCLCGAENCAGFLPNVE</sequence>
<evidence type="ECO:0000313" key="10">
    <source>
        <dbReference type="EMBL" id="CAL5132321.1"/>
    </source>
</evidence>
<dbReference type="SUPFAM" id="SSF82199">
    <property type="entry name" value="SET domain"/>
    <property type="match status" value="1"/>
</dbReference>
<dbReference type="GO" id="GO:0008168">
    <property type="term" value="F:methyltransferase activity"/>
    <property type="evidence" value="ECO:0007669"/>
    <property type="project" value="UniProtKB-KW"/>
</dbReference>
<dbReference type="AlphaFoldDB" id="A0AAV2T5Z8"/>
<dbReference type="PANTHER" id="PTHR46223:SF3">
    <property type="entry name" value="HISTONE-LYSINE N-METHYLTRANSFERASE SET-23"/>
    <property type="match status" value="1"/>
</dbReference>
<dbReference type="GO" id="GO:0032259">
    <property type="term" value="P:methylation"/>
    <property type="evidence" value="ECO:0007669"/>
    <property type="project" value="UniProtKB-KW"/>
</dbReference>
<dbReference type="Proteomes" id="UP001497525">
    <property type="component" value="Unassembled WGS sequence"/>
</dbReference>
<evidence type="ECO:0000259" key="8">
    <source>
        <dbReference type="PROSITE" id="PS50280"/>
    </source>
</evidence>
<dbReference type="InterPro" id="IPR003616">
    <property type="entry name" value="Post-SET_dom"/>
</dbReference>
<comment type="caution">
    <text evidence="10">The sequence shown here is derived from an EMBL/GenBank/DDBJ whole genome shotgun (WGS) entry which is preliminary data.</text>
</comment>
<dbReference type="GO" id="GO:0005694">
    <property type="term" value="C:chromosome"/>
    <property type="evidence" value="ECO:0007669"/>
    <property type="project" value="UniProtKB-SubCell"/>
</dbReference>
<evidence type="ECO:0008006" key="12">
    <source>
        <dbReference type="Google" id="ProtNLM"/>
    </source>
</evidence>
<dbReference type="InterPro" id="IPR046341">
    <property type="entry name" value="SET_dom_sf"/>
</dbReference>
<dbReference type="InterPro" id="IPR001214">
    <property type="entry name" value="SET_dom"/>
</dbReference>
<accession>A0AAV2T5Z8</accession>
<evidence type="ECO:0000313" key="11">
    <source>
        <dbReference type="Proteomes" id="UP001497525"/>
    </source>
</evidence>
<dbReference type="PANTHER" id="PTHR46223">
    <property type="entry name" value="HISTONE-LYSINE N-METHYLTRANSFERASE SUV39H"/>
    <property type="match status" value="1"/>
</dbReference>
<dbReference type="PROSITE" id="PS50868">
    <property type="entry name" value="POST_SET"/>
    <property type="match status" value="1"/>
</dbReference>
<feature type="domain" description="SET" evidence="8">
    <location>
        <begin position="90"/>
        <end position="223"/>
    </location>
</feature>
<dbReference type="SMART" id="SM00317">
    <property type="entry name" value="SET"/>
    <property type="match status" value="1"/>
</dbReference>
<keyword evidence="4" id="KW-0808">Transferase</keyword>
<reference evidence="10" key="1">
    <citation type="submission" date="2024-06" db="EMBL/GenBank/DDBJ databases">
        <authorList>
            <person name="Liu X."/>
            <person name="Lenzi L."/>
            <person name="Haldenby T S."/>
            <person name="Uol C."/>
        </authorList>
    </citation>
    <scope>NUCLEOTIDE SEQUENCE</scope>
</reference>
<dbReference type="InterPro" id="IPR050973">
    <property type="entry name" value="H3K9_Histone-Lys_N-MTase"/>
</dbReference>
<evidence type="ECO:0000256" key="4">
    <source>
        <dbReference type="ARBA" id="ARBA00022679"/>
    </source>
</evidence>
<keyword evidence="7" id="KW-0862">Zinc</keyword>
<name>A0AAV2T5Z8_CALDB</name>
<evidence type="ECO:0000256" key="2">
    <source>
        <dbReference type="ARBA" id="ARBA00022454"/>
    </source>
</evidence>
<evidence type="ECO:0000256" key="7">
    <source>
        <dbReference type="ARBA" id="ARBA00022833"/>
    </source>
</evidence>
<comment type="subcellular location">
    <subcellularLocation>
        <location evidence="1">Chromosome</location>
    </subcellularLocation>
</comment>
<keyword evidence="3" id="KW-0489">Methyltransferase</keyword>
<gene>
    <name evidence="10" type="ORF">CDAUBV1_LOCUS5157</name>
</gene>
<evidence type="ECO:0000256" key="5">
    <source>
        <dbReference type="ARBA" id="ARBA00022691"/>
    </source>
</evidence>
<protein>
    <recommendedName>
        <fullName evidence="12">Histone-lysine N-methyltransferase SETMAR</fullName>
    </recommendedName>
</protein>
<dbReference type="Gene3D" id="2.170.270.10">
    <property type="entry name" value="SET domain"/>
    <property type="match status" value="1"/>
</dbReference>
<keyword evidence="5" id="KW-0949">S-adenosyl-L-methionine</keyword>
<evidence type="ECO:0000259" key="9">
    <source>
        <dbReference type="PROSITE" id="PS50868"/>
    </source>
</evidence>
<keyword evidence="6" id="KW-0479">Metal-binding</keyword>
<evidence type="ECO:0000256" key="1">
    <source>
        <dbReference type="ARBA" id="ARBA00004286"/>
    </source>
</evidence>
<evidence type="ECO:0000256" key="6">
    <source>
        <dbReference type="ARBA" id="ARBA00022723"/>
    </source>
</evidence>